<dbReference type="Proteomes" id="UP000317839">
    <property type="component" value="Unassembled WGS sequence"/>
</dbReference>
<protein>
    <submittedName>
        <fullName evidence="2">Uncharacterized protein</fullName>
    </submittedName>
</protein>
<keyword evidence="1" id="KW-0812">Transmembrane</keyword>
<feature type="transmembrane region" description="Helical" evidence="1">
    <location>
        <begin position="20"/>
        <end position="41"/>
    </location>
</feature>
<dbReference type="OrthoDB" id="9800525at2"/>
<comment type="caution">
    <text evidence="2">The sequence shown here is derived from an EMBL/GenBank/DDBJ whole genome shotgun (WGS) entry which is preliminary data.</text>
</comment>
<evidence type="ECO:0000313" key="3">
    <source>
        <dbReference type="Proteomes" id="UP000317839"/>
    </source>
</evidence>
<keyword evidence="1" id="KW-0472">Membrane</keyword>
<proteinExistence type="predicted"/>
<gene>
    <name evidence="2" type="ORF">FLL45_13430</name>
</gene>
<accession>A0A545T9I7</accession>
<sequence>MIEERVNINGEFLGISSLAIYSAPWFLQIILLMLVVALFIAKVSRDSKNLKKLSESAAGDELEQFLSEVNKAFFGFSVPAKNLAAYWVGFLIYLVTLVYAGYNTYVHVVA</sequence>
<keyword evidence="1" id="KW-1133">Transmembrane helix</keyword>
<name>A0A545T9I7_9GAMM</name>
<evidence type="ECO:0000256" key="1">
    <source>
        <dbReference type="SAM" id="Phobius"/>
    </source>
</evidence>
<organism evidence="2 3">
    <name type="scientific">Aliikangiella marina</name>
    <dbReference type="NCBI Taxonomy" id="1712262"/>
    <lineage>
        <taxon>Bacteria</taxon>
        <taxon>Pseudomonadati</taxon>
        <taxon>Pseudomonadota</taxon>
        <taxon>Gammaproteobacteria</taxon>
        <taxon>Oceanospirillales</taxon>
        <taxon>Pleioneaceae</taxon>
        <taxon>Aliikangiella</taxon>
    </lineage>
</organism>
<dbReference type="AlphaFoldDB" id="A0A545T9I7"/>
<evidence type="ECO:0000313" key="2">
    <source>
        <dbReference type="EMBL" id="TQV73865.1"/>
    </source>
</evidence>
<dbReference type="RefSeq" id="WP_142942573.1">
    <property type="nucleotide sequence ID" value="NZ_VIKR01000003.1"/>
</dbReference>
<feature type="transmembrane region" description="Helical" evidence="1">
    <location>
        <begin position="83"/>
        <end position="102"/>
    </location>
</feature>
<dbReference type="EMBL" id="VIKR01000003">
    <property type="protein sequence ID" value="TQV73865.1"/>
    <property type="molecule type" value="Genomic_DNA"/>
</dbReference>
<keyword evidence="3" id="KW-1185">Reference proteome</keyword>
<reference evidence="2 3" key="1">
    <citation type="submission" date="2019-06" db="EMBL/GenBank/DDBJ databases">
        <title>Draft genome of Aliikangiella marina GYP-15.</title>
        <authorList>
            <person name="Wang G."/>
        </authorList>
    </citation>
    <scope>NUCLEOTIDE SEQUENCE [LARGE SCALE GENOMIC DNA]</scope>
    <source>
        <strain evidence="2 3">GYP-15</strain>
    </source>
</reference>